<dbReference type="Proteomes" id="UP000680805">
    <property type="component" value="Chromosome"/>
</dbReference>
<accession>A0A975NQX1</accession>
<name>A0A975NQX1_9BRAD</name>
<gene>
    <name evidence="1" type="ORF">KMZ68_07845</name>
</gene>
<sequence length="59" mass="6600">MAGIFPAIFLREQFCMPALFTIFVDAIFTTLFERLFTKVFDGIAQTTAIPCLYRGCNAG</sequence>
<dbReference type="KEGG" id="bsei:KMZ68_07845"/>
<reference evidence="1" key="1">
    <citation type="submission" date="2021-06" db="EMBL/GenBank/DDBJ databases">
        <title>Bradyrhizobium sp. S2-11-2 Genome sequencing.</title>
        <authorList>
            <person name="Jin L."/>
        </authorList>
    </citation>
    <scope>NUCLEOTIDE SEQUENCE</scope>
    <source>
        <strain evidence="1">S2-11-2</strain>
    </source>
</reference>
<evidence type="ECO:0000313" key="1">
    <source>
        <dbReference type="EMBL" id="QWG19727.1"/>
    </source>
</evidence>
<evidence type="ECO:0000313" key="2">
    <source>
        <dbReference type="Proteomes" id="UP000680805"/>
    </source>
</evidence>
<protein>
    <submittedName>
        <fullName evidence="1">Uncharacterized protein</fullName>
    </submittedName>
</protein>
<dbReference type="RefSeq" id="WP_215615231.1">
    <property type="nucleotide sequence ID" value="NZ_CP076135.1"/>
</dbReference>
<dbReference type="AlphaFoldDB" id="A0A975NQX1"/>
<organism evidence="1 2">
    <name type="scientific">Bradyrhizobium sediminis</name>
    <dbReference type="NCBI Taxonomy" id="2840469"/>
    <lineage>
        <taxon>Bacteria</taxon>
        <taxon>Pseudomonadati</taxon>
        <taxon>Pseudomonadota</taxon>
        <taxon>Alphaproteobacteria</taxon>
        <taxon>Hyphomicrobiales</taxon>
        <taxon>Nitrobacteraceae</taxon>
        <taxon>Bradyrhizobium</taxon>
    </lineage>
</organism>
<proteinExistence type="predicted"/>
<dbReference type="EMBL" id="CP076135">
    <property type="protein sequence ID" value="QWG19727.1"/>
    <property type="molecule type" value="Genomic_DNA"/>
</dbReference>